<keyword evidence="2" id="KW-0178">Competence</keyword>
<dbReference type="RefSeq" id="WP_003355329.1">
    <property type="nucleotide sequence ID" value="NZ_JH414764.1"/>
</dbReference>
<dbReference type="GO" id="GO:0030420">
    <property type="term" value="P:establishment of competence for transformation"/>
    <property type="evidence" value="ECO:0007669"/>
    <property type="project" value="UniProtKB-KW"/>
</dbReference>
<gene>
    <name evidence="4" type="ORF">HMPREF1015_00250</name>
</gene>
<evidence type="ECO:0000313" key="4">
    <source>
        <dbReference type="EMBL" id="EHL73674.1"/>
    </source>
</evidence>
<dbReference type="GO" id="GO:0009986">
    <property type="term" value="C:cell surface"/>
    <property type="evidence" value="ECO:0007669"/>
    <property type="project" value="UniProtKB-SubCell"/>
</dbReference>
<keyword evidence="3" id="KW-0812">Transmembrane</keyword>
<dbReference type="PIRSF" id="PIRSF021292">
    <property type="entry name" value="Competence_ComGD"/>
    <property type="match status" value="1"/>
</dbReference>
<dbReference type="AlphaFoldDB" id="G9QPN3"/>
<evidence type="ECO:0008006" key="6">
    <source>
        <dbReference type="Google" id="ProtNLM"/>
    </source>
</evidence>
<evidence type="ECO:0000313" key="5">
    <source>
        <dbReference type="Proteomes" id="UP000011747"/>
    </source>
</evidence>
<keyword evidence="3" id="KW-1133">Transmembrane helix</keyword>
<sequence length="145" mass="16823">MKWNSRGYTLLEALLVLMMISAMLLITVIPYPKMQKQLDKQMFITQLRADMERAQMYALSHQKSVFLRFYSSEKYVGSLSSQEILFTRKVPEGFEFLRGGMDSITFLPTGNTNQFGTIAIKFDHQIIQFTFYIGKGRINVKEESI</sequence>
<dbReference type="PATRIC" id="fig|665952.3.peg.3136"/>
<accession>G9QPN3</accession>
<name>G9QPN3_9BACI</name>
<dbReference type="PROSITE" id="PS00409">
    <property type="entry name" value="PROKAR_NTER_METHYL"/>
    <property type="match status" value="1"/>
</dbReference>
<feature type="transmembrane region" description="Helical" evidence="3">
    <location>
        <begin position="13"/>
        <end position="32"/>
    </location>
</feature>
<keyword evidence="5" id="KW-1185">Reference proteome</keyword>
<organism evidence="4 5">
    <name type="scientific">Bacillus smithii 7_3_47FAA</name>
    <dbReference type="NCBI Taxonomy" id="665952"/>
    <lineage>
        <taxon>Bacteria</taxon>
        <taxon>Bacillati</taxon>
        <taxon>Bacillota</taxon>
        <taxon>Bacilli</taxon>
        <taxon>Bacillales</taxon>
        <taxon>Bacillaceae</taxon>
        <taxon>Bacillus</taxon>
    </lineage>
</organism>
<dbReference type="Proteomes" id="UP000011747">
    <property type="component" value="Unassembled WGS sequence"/>
</dbReference>
<comment type="caution">
    <text evidence="4">The sequence shown here is derived from an EMBL/GenBank/DDBJ whole genome shotgun (WGS) entry which is preliminary data.</text>
</comment>
<evidence type="ECO:0000256" key="2">
    <source>
        <dbReference type="ARBA" id="ARBA00023287"/>
    </source>
</evidence>
<evidence type="ECO:0000256" key="1">
    <source>
        <dbReference type="ARBA" id="ARBA00004241"/>
    </source>
</evidence>
<dbReference type="EMBL" id="ACWF01000156">
    <property type="protein sequence ID" value="EHL73674.1"/>
    <property type="molecule type" value="Genomic_DNA"/>
</dbReference>
<dbReference type="HOGENOM" id="CLU_125331_0_0_9"/>
<proteinExistence type="predicted"/>
<keyword evidence="3" id="KW-0472">Membrane</keyword>
<protein>
    <recommendedName>
        <fullName evidence="6">Prepilin-type N-terminal cleavage/methylation domain-containing protein</fullName>
    </recommendedName>
</protein>
<dbReference type="NCBIfam" id="NF040982">
    <property type="entry name" value="ComGD"/>
    <property type="match status" value="1"/>
</dbReference>
<reference evidence="4 5" key="1">
    <citation type="submission" date="2011-09" db="EMBL/GenBank/DDBJ databases">
        <title>The Genome Sequence of Bacillus smithii 7_3_47FAA.</title>
        <authorList>
            <consortium name="The Broad Institute Genome Sequencing Platform"/>
            <person name="Earl A."/>
            <person name="Ward D."/>
            <person name="Feldgarden M."/>
            <person name="Gevers D."/>
            <person name="Daigneault M."/>
            <person name="Strauss J."/>
            <person name="Allen-Vercoe E."/>
            <person name="Young S.K."/>
            <person name="Zeng Q."/>
            <person name="Gargeya S."/>
            <person name="Fitzgerald M."/>
            <person name="Haas B."/>
            <person name="Abouelleil A."/>
            <person name="Alvarado L."/>
            <person name="Arachchi H.M."/>
            <person name="Berlin A."/>
            <person name="Brown A."/>
            <person name="Chapman S.B."/>
            <person name="Chen Z."/>
            <person name="Dunbar C."/>
            <person name="Freedman E."/>
            <person name="Gearin G."/>
            <person name="Goldberg J."/>
            <person name="Griggs A."/>
            <person name="Gujja S."/>
            <person name="Heiman D."/>
            <person name="Howarth C."/>
            <person name="Larson L."/>
            <person name="Lui A."/>
            <person name="MacDonald P.J.P."/>
            <person name="Montmayeur A."/>
            <person name="Murphy C."/>
            <person name="Neiman D."/>
            <person name="Pearson M."/>
            <person name="Priest M."/>
            <person name="Roberts A."/>
            <person name="Saif S."/>
            <person name="Shea T."/>
            <person name="Shenoy N."/>
            <person name="Sisk P."/>
            <person name="Stolte C."/>
            <person name="Sykes S."/>
            <person name="Wortman J."/>
            <person name="Nusbaum C."/>
            <person name="Birren B."/>
        </authorList>
    </citation>
    <scope>NUCLEOTIDE SEQUENCE [LARGE SCALE GENOMIC DNA]</scope>
    <source>
        <strain evidence="4 5">7_3_47FAA</strain>
    </source>
</reference>
<dbReference type="InterPro" id="IPR012902">
    <property type="entry name" value="N_methyl_site"/>
</dbReference>
<comment type="subcellular location">
    <subcellularLocation>
        <location evidence="1">Cell surface</location>
    </subcellularLocation>
</comment>
<dbReference type="InterPro" id="IPR016785">
    <property type="entry name" value="ComGD"/>
</dbReference>
<evidence type="ECO:0000256" key="3">
    <source>
        <dbReference type="SAM" id="Phobius"/>
    </source>
</evidence>